<feature type="compositionally biased region" description="Acidic residues" evidence="1">
    <location>
        <begin position="61"/>
        <end position="71"/>
    </location>
</feature>
<proteinExistence type="predicted"/>
<dbReference type="AlphaFoldDB" id="A0A9N9R743"/>
<keyword evidence="3" id="KW-1185">Reference proteome</keyword>
<dbReference type="EMBL" id="OU893353">
    <property type="protein sequence ID" value="CAG9790590.1"/>
    <property type="molecule type" value="Genomic_DNA"/>
</dbReference>
<evidence type="ECO:0000256" key="1">
    <source>
        <dbReference type="SAM" id="MobiDB-lite"/>
    </source>
</evidence>
<reference evidence="2" key="2">
    <citation type="submission" date="2022-10" db="EMBL/GenBank/DDBJ databases">
        <authorList>
            <consortium name="ENA_rothamsted_submissions"/>
            <consortium name="culmorum"/>
            <person name="King R."/>
        </authorList>
    </citation>
    <scope>NUCLEOTIDE SEQUENCE</scope>
</reference>
<evidence type="ECO:0000313" key="3">
    <source>
        <dbReference type="Proteomes" id="UP001153714"/>
    </source>
</evidence>
<feature type="region of interest" description="Disordered" evidence="1">
    <location>
        <begin position="142"/>
        <end position="172"/>
    </location>
</feature>
<evidence type="ECO:0000313" key="2">
    <source>
        <dbReference type="EMBL" id="CAG9790590.1"/>
    </source>
</evidence>
<accession>A0A9N9R743</accession>
<dbReference type="Proteomes" id="UP001153714">
    <property type="component" value="Chromosome 22"/>
</dbReference>
<feature type="compositionally biased region" description="Basic and acidic residues" evidence="1">
    <location>
        <begin position="46"/>
        <end position="60"/>
    </location>
</feature>
<feature type="compositionally biased region" description="Polar residues" evidence="1">
    <location>
        <begin position="223"/>
        <end position="236"/>
    </location>
</feature>
<feature type="region of interest" description="Disordered" evidence="1">
    <location>
        <begin position="22"/>
        <end position="72"/>
    </location>
</feature>
<gene>
    <name evidence="2" type="ORF">DIATSA_LOCUS8255</name>
</gene>
<protein>
    <submittedName>
        <fullName evidence="2">Uncharacterized protein</fullName>
    </submittedName>
</protein>
<name>A0A9N9R743_9NEOP</name>
<feature type="compositionally biased region" description="Basic and acidic residues" evidence="1">
    <location>
        <begin position="244"/>
        <end position="255"/>
    </location>
</feature>
<reference evidence="2" key="1">
    <citation type="submission" date="2021-12" db="EMBL/GenBank/DDBJ databases">
        <authorList>
            <person name="King R."/>
        </authorList>
    </citation>
    <scope>NUCLEOTIDE SEQUENCE</scope>
</reference>
<feature type="compositionally biased region" description="Polar residues" evidence="1">
    <location>
        <begin position="153"/>
        <end position="168"/>
    </location>
</feature>
<organism evidence="2 3">
    <name type="scientific">Diatraea saccharalis</name>
    <name type="common">sugarcane borer</name>
    <dbReference type="NCBI Taxonomy" id="40085"/>
    <lineage>
        <taxon>Eukaryota</taxon>
        <taxon>Metazoa</taxon>
        <taxon>Ecdysozoa</taxon>
        <taxon>Arthropoda</taxon>
        <taxon>Hexapoda</taxon>
        <taxon>Insecta</taxon>
        <taxon>Pterygota</taxon>
        <taxon>Neoptera</taxon>
        <taxon>Endopterygota</taxon>
        <taxon>Lepidoptera</taxon>
        <taxon>Glossata</taxon>
        <taxon>Ditrysia</taxon>
        <taxon>Pyraloidea</taxon>
        <taxon>Crambidae</taxon>
        <taxon>Crambinae</taxon>
        <taxon>Diatraea</taxon>
    </lineage>
</organism>
<feature type="region of interest" description="Disordered" evidence="1">
    <location>
        <begin position="201"/>
        <end position="263"/>
    </location>
</feature>
<sequence length="579" mass="64586">MPVPKGHSKKTPLLILASEIPTRNINDNADPTDLDSSKSNVVNVKLNEHREKNSKLKHEEEIDSNESNDDAVNEKELRFKSKLNSNNINNVSENKDVKTHIIVDENKNNQYVEDEKSGEEYDHNEDIEQYISELLNNLSTEKQSKEQVPVKTTKLSSVEKSGENTSVKNKNHVHFKTIKSSDVQSKPVIFGDDDIEINKRNKKNEKPVKLNSENQDLVLKSVNKPQTDTSRITQNEDVVVVPSDTRRQSTDNKGGDDDESDTNNVNVVVTSVGGDTLKQNTEANDSQRVLLKVSEPNESSLQEVIEKTKGITAVLSPNKEQSIDNSPKSYNVLKNAGIVSQSSGVVSTVGVSREKEVIVVKPNDIRVKVHNDDNYLVVSRENKVVVIKPSEIEVEVVDDDDQLTLEKEIVVVKPRDVTVNVQDDDVSAEVTGENEIVVIKPSYIEVTVRNDDEMVTRPAKVLVIKPRAIDVEVIDDDNDSINKNSKLRLPKGVSKDLVKNKNVEVTNNGEVRATIEVTGDQTAEDVLKNGSLEEILRAIGEIGHTRVPDVSANKCDQTYDRDVLKGVHKSFNLSFRFNK</sequence>